<feature type="compositionally biased region" description="Basic and acidic residues" evidence="1">
    <location>
        <begin position="52"/>
        <end position="62"/>
    </location>
</feature>
<dbReference type="PROSITE" id="PS51257">
    <property type="entry name" value="PROKAR_LIPOPROTEIN"/>
    <property type="match status" value="1"/>
</dbReference>
<proteinExistence type="predicted"/>
<dbReference type="Proteomes" id="UP001218412">
    <property type="component" value="Chromosome"/>
</dbReference>
<keyword evidence="4" id="KW-1185">Reference proteome</keyword>
<dbReference type="RefSeq" id="WP_272858031.1">
    <property type="nucleotide sequence ID" value="NZ_CP067134.1"/>
</dbReference>
<organism evidence="3 4">
    <name type="scientific">Paracoccus stylophorae</name>
    <dbReference type="NCBI Taxonomy" id="659350"/>
    <lineage>
        <taxon>Bacteria</taxon>
        <taxon>Pseudomonadati</taxon>
        <taxon>Pseudomonadota</taxon>
        <taxon>Alphaproteobacteria</taxon>
        <taxon>Rhodobacterales</taxon>
        <taxon>Paracoccaceae</taxon>
        <taxon>Paracoccus</taxon>
    </lineage>
</organism>
<protein>
    <submittedName>
        <fullName evidence="3">DUF2927 domain-containing protein</fullName>
    </submittedName>
</protein>
<gene>
    <name evidence="3" type="ORF">JHW45_12950</name>
</gene>
<sequence>MIRAARRGFRWPGLALIALLASCGTAPDVDPVPPQPRPALPAPQKSGPSQAEIRKARAERNRTVNAAAADARDSASRTSRTLTAEYAGIERRLRADGRLRRERVPMDAPIDAGLLARNFMQIALRDEYRREGSEMVADAHSAPLRRWQAPVRFQVEFGDSADAALRATYRSEIADFAARLQRASGHSVGLSDSGGNFLVLVLNEDERRNLGPLLARLIPDLPSPDVATLRDLDPGNFCTVFAYSRGRSAVYVRAVALIRAELPALLRSSCIHEELAQGMGLANDSPQARPSIFNDDEEFALLTRHDELLLKILYDPRLRPGMSEAEAAPIVRKIAAELLGEET</sequence>
<reference evidence="3 4" key="1">
    <citation type="submission" date="2021-01" db="EMBL/GenBank/DDBJ databases">
        <title>Biogeographic distribution of Paracoccus.</title>
        <authorList>
            <person name="Hollensteiner J."/>
            <person name="Leineberger J."/>
            <person name="Brinkhoff T."/>
            <person name="Daniel R."/>
        </authorList>
    </citation>
    <scope>NUCLEOTIDE SEQUENCE [LARGE SCALE GENOMIC DNA]</scope>
    <source>
        <strain evidence="3 4">LMG25392</strain>
    </source>
</reference>
<name>A0ABY7SUB3_9RHOB</name>
<dbReference type="Pfam" id="PF11150">
    <property type="entry name" value="DUF2927"/>
    <property type="match status" value="1"/>
</dbReference>
<accession>A0ABY7SUB3</accession>
<evidence type="ECO:0000256" key="2">
    <source>
        <dbReference type="SAM" id="SignalP"/>
    </source>
</evidence>
<feature type="region of interest" description="Disordered" evidence="1">
    <location>
        <begin position="28"/>
        <end position="79"/>
    </location>
</feature>
<dbReference type="EMBL" id="CP067134">
    <property type="protein sequence ID" value="WCR09972.1"/>
    <property type="molecule type" value="Genomic_DNA"/>
</dbReference>
<evidence type="ECO:0000313" key="3">
    <source>
        <dbReference type="EMBL" id="WCR09972.1"/>
    </source>
</evidence>
<feature type="compositionally biased region" description="Pro residues" evidence="1">
    <location>
        <begin position="30"/>
        <end position="41"/>
    </location>
</feature>
<feature type="chain" id="PRO_5046015740" evidence="2">
    <location>
        <begin position="27"/>
        <end position="343"/>
    </location>
</feature>
<evidence type="ECO:0000256" key="1">
    <source>
        <dbReference type="SAM" id="MobiDB-lite"/>
    </source>
</evidence>
<dbReference type="InterPro" id="IPR021323">
    <property type="entry name" value="DUF2927"/>
</dbReference>
<evidence type="ECO:0000313" key="4">
    <source>
        <dbReference type="Proteomes" id="UP001218412"/>
    </source>
</evidence>
<feature type="signal peptide" evidence="2">
    <location>
        <begin position="1"/>
        <end position="26"/>
    </location>
</feature>
<keyword evidence="2" id="KW-0732">Signal</keyword>